<dbReference type="SUPFAM" id="SSF55781">
    <property type="entry name" value="GAF domain-like"/>
    <property type="match status" value="1"/>
</dbReference>
<evidence type="ECO:0000313" key="2">
    <source>
        <dbReference type="Proteomes" id="UP000184387"/>
    </source>
</evidence>
<protein>
    <recommendedName>
        <fullName evidence="3">GAF domain-containing protein</fullName>
    </recommendedName>
</protein>
<dbReference type="Proteomes" id="UP000184387">
    <property type="component" value="Unassembled WGS sequence"/>
</dbReference>
<evidence type="ECO:0000313" key="1">
    <source>
        <dbReference type="EMBL" id="SHJ39769.1"/>
    </source>
</evidence>
<dbReference type="EMBL" id="FQZF01000013">
    <property type="protein sequence ID" value="SHJ39769.1"/>
    <property type="molecule type" value="Genomic_DNA"/>
</dbReference>
<name>A0A1M6IZ83_9PROT</name>
<sequence>MTPGMPLTDPAPCLAAVAAAMAAPGQPEAGLRALDRALAATVGHKLFTVLVLNHAAGQNQRYYTSRPEAYPAGGQKPIDFSSEFYRTVVTAGRPRFLHDRADIVRALFDHKLVLSLGCEGAVNVPVRWNGRTLGGLNLLDAAGRYDEAQMPLLLTFAALAVPALLHITRNWTEVGP</sequence>
<dbReference type="InterPro" id="IPR029016">
    <property type="entry name" value="GAF-like_dom_sf"/>
</dbReference>
<dbReference type="Gene3D" id="3.30.450.40">
    <property type="match status" value="1"/>
</dbReference>
<evidence type="ECO:0008006" key="3">
    <source>
        <dbReference type="Google" id="ProtNLM"/>
    </source>
</evidence>
<proteinExistence type="predicted"/>
<keyword evidence="2" id="KW-1185">Reference proteome</keyword>
<organism evidence="1 2">
    <name type="scientific">Muricoccus roseus</name>
    <dbReference type="NCBI Taxonomy" id="198092"/>
    <lineage>
        <taxon>Bacteria</taxon>
        <taxon>Pseudomonadati</taxon>
        <taxon>Pseudomonadota</taxon>
        <taxon>Alphaproteobacteria</taxon>
        <taxon>Acetobacterales</taxon>
        <taxon>Roseomonadaceae</taxon>
        <taxon>Muricoccus</taxon>
    </lineage>
</organism>
<accession>A0A1M6IZ83</accession>
<dbReference type="AlphaFoldDB" id="A0A1M6IZ83"/>
<reference evidence="1 2" key="1">
    <citation type="submission" date="2016-11" db="EMBL/GenBank/DDBJ databases">
        <authorList>
            <person name="Jaros S."/>
            <person name="Januszkiewicz K."/>
            <person name="Wedrychowicz H."/>
        </authorList>
    </citation>
    <scope>NUCLEOTIDE SEQUENCE [LARGE SCALE GENOMIC DNA]</scope>
    <source>
        <strain evidence="1 2">DSM 14916</strain>
    </source>
</reference>
<dbReference type="STRING" id="198092.SAMN02745194_02462"/>
<gene>
    <name evidence="1" type="ORF">SAMN02745194_02462</name>
</gene>